<accession>A0ABY9SG54</accession>
<evidence type="ECO:0000256" key="1">
    <source>
        <dbReference type="SAM" id="Phobius"/>
    </source>
</evidence>
<feature type="transmembrane region" description="Helical" evidence="1">
    <location>
        <begin position="308"/>
        <end position="330"/>
    </location>
</feature>
<evidence type="ECO:0000313" key="2">
    <source>
        <dbReference type="EMBL" id="WMY75938.1"/>
    </source>
</evidence>
<dbReference type="RefSeq" id="WP_309878383.1">
    <property type="nucleotide sequence ID" value="NZ_CP133838.1"/>
</dbReference>
<sequence>MDESLKRADLSYLPDEVAVAAREFVTHKYRIDIAGRSSPENISHDLHGFSAGGEFGPHFGLSFFCNIIPFLPSDWEPQQEEELLVPTSHTFGCSWRWWPDRYCDKEDERKIKRHIFSRFGLESTSYTFIPQFGLYCPSEGKNRVNFCRYHKIEHIPARVFTHDYPEAERISLYVLNVAGGIDVWAVLDGRYAQKISHYNYALPLLRAYGVTIYGKWPAHYPSISKLLDNELSCREDLAFHNNVIDMKAVNDVLARNLSDRLDRDLFEKTNILYSSLIEMSWFVLLATLICMVTLIVFNFSEDGAIREFTFSLAIFIFGAISMSIALVFLIKRKLKQML</sequence>
<reference evidence="2 3" key="1">
    <citation type="submission" date="2023-09" db="EMBL/GenBank/DDBJ databases">
        <title>Buttiauxella selenatireducens sp. nov., isolated from the rhizosphere of Cardamine hupingshanesis.</title>
        <authorList>
            <person name="Zhang S."/>
            <person name="Xu Z."/>
            <person name="Wang H."/>
            <person name="Guo Y."/>
        </authorList>
    </citation>
    <scope>NUCLEOTIDE SEQUENCE [LARGE SCALE GENOMIC DNA]</scope>
    <source>
        <strain evidence="2 3">R73</strain>
    </source>
</reference>
<keyword evidence="1" id="KW-0472">Membrane</keyword>
<dbReference type="EMBL" id="CP133838">
    <property type="protein sequence ID" value="WMY75938.1"/>
    <property type="molecule type" value="Genomic_DNA"/>
</dbReference>
<dbReference type="Proteomes" id="UP001246690">
    <property type="component" value="Chromosome"/>
</dbReference>
<feature type="transmembrane region" description="Helical" evidence="1">
    <location>
        <begin position="271"/>
        <end position="296"/>
    </location>
</feature>
<keyword evidence="1" id="KW-0812">Transmembrane</keyword>
<name>A0ABY9SG54_9ENTR</name>
<proteinExistence type="predicted"/>
<keyword evidence="3" id="KW-1185">Reference proteome</keyword>
<gene>
    <name evidence="2" type="ORF">RHD99_08380</name>
</gene>
<organism evidence="2 3">
    <name type="scientific">Buttiauxella selenatireducens</name>
    <dbReference type="NCBI Taxonomy" id="3073902"/>
    <lineage>
        <taxon>Bacteria</taxon>
        <taxon>Pseudomonadati</taxon>
        <taxon>Pseudomonadota</taxon>
        <taxon>Gammaproteobacteria</taxon>
        <taxon>Enterobacterales</taxon>
        <taxon>Enterobacteriaceae</taxon>
        <taxon>Buttiauxella</taxon>
    </lineage>
</organism>
<keyword evidence="1" id="KW-1133">Transmembrane helix</keyword>
<evidence type="ECO:0000313" key="3">
    <source>
        <dbReference type="Proteomes" id="UP001246690"/>
    </source>
</evidence>
<protein>
    <submittedName>
        <fullName evidence="2">Uncharacterized protein</fullName>
    </submittedName>
</protein>